<dbReference type="EMBL" id="KB008148">
    <property type="protein sequence ID" value="ELR11524.1"/>
    <property type="molecule type" value="Genomic_DNA"/>
</dbReference>
<gene>
    <name evidence="3" type="ORF">ACA1_256630</name>
</gene>
<dbReference type="CDD" id="cd09917">
    <property type="entry name" value="F-box_SF"/>
    <property type="match status" value="1"/>
</dbReference>
<evidence type="ECO:0000313" key="3">
    <source>
        <dbReference type="EMBL" id="ELR11524.1"/>
    </source>
</evidence>
<feature type="region of interest" description="Disordered" evidence="1">
    <location>
        <begin position="366"/>
        <end position="406"/>
    </location>
</feature>
<feature type="domain" description="F-box" evidence="2">
    <location>
        <begin position="20"/>
        <end position="60"/>
    </location>
</feature>
<reference evidence="3 4" key="1">
    <citation type="journal article" date="2013" name="Genome Biol.">
        <title>Genome of Acanthamoeba castellanii highlights extensive lateral gene transfer and early evolution of tyrosine kinase signaling.</title>
        <authorList>
            <person name="Clarke M."/>
            <person name="Lohan A.J."/>
            <person name="Liu B."/>
            <person name="Lagkouvardos I."/>
            <person name="Roy S."/>
            <person name="Zafar N."/>
            <person name="Bertelli C."/>
            <person name="Schilde C."/>
            <person name="Kianianmomeni A."/>
            <person name="Burglin T.R."/>
            <person name="Frech C."/>
            <person name="Turcotte B."/>
            <person name="Kopec K.O."/>
            <person name="Synnott J.M."/>
            <person name="Choo C."/>
            <person name="Paponov I."/>
            <person name="Finkler A."/>
            <person name="Soon Heng Tan C."/>
            <person name="Hutchins A.P."/>
            <person name="Weinmeier T."/>
            <person name="Rattei T."/>
            <person name="Chu J.S."/>
            <person name="Gimenez G."/>
            <person name="Irimia M."/>
            <person name="Rigden D.J."/>
            <person name="Fitzpatrick D.A."/>
            <person name="Lorenzo-Morales J."/>
            <person name="Bateman A."/>
            <person name="Chiu C.H."/>
            <person name="Tang P."/>
            <person name="Hegemann P."/>
            <person name="Fromm H."/>
            <person name="Raoult D."/>
            <person name="Greub G."/>
            <person name="Miranda-Saavedra D."/>
            <person name="Chen N."/>
            <person name="Nash P."/>
            <person name="Ginger M.L."/>
            <person name="Horn M."/>
            <person name="Schaap P."/>
            <person name="Caler L."/>
            <person name="Loftus B."/>
        </authorList>
    </citation>
    <scope>NUCLEOTIDE SEQUENCE [LARGE SCALE GENOMIC DNA]</scope>
    <source>
        <strain evidence="3 4">Neff</strain>
    </source>
</reference>
<feature type="compositionally biased region" description="Acidic residues" evidence="1">
    <location>
        <begin position="381"/>
        <end position="394"/>
    </location>
</feature>
<dbReference type="Gene3D" id="3.80.10.10">
    <property type="entry name" value="Ribonuclease Inhibitor"/>
    <property type="match status" value="1"/>
</dbReference>
<evidence type="ECO:0000259" key="2">
    <source>
        <dbReference type="SMART" id="SM00256"/>
    </source>
</evidence>
<protein>
    <submittedName>
        <fullName evidence="3">Fbox domain containing protein</fullName>
    </submittedName>
</protein>
<accession>L8GF78</accession>
<sequence>MEGAEVEAYGDEEVAGLFWLPAELWAMVCGYLDTGDLARLSTTCWTLRSLALSRKSMRQALTFASSWPALVSLDLSAWDSFSDSLVKHLPETLESLTLSYTAITNRGTSYLSRLTALRELNLASTTRLGVEHLQWIPSSVEVLDLSSVSGPERQLRMPTTLTSLDLSNSYLYAFNVDFDVCLPRLETLRANRSEVIRGSAEHPPLMWSLPSGLKSLSFAHATISKEWDLLAFLPASITSLDFSFTRLSYEQALSVRTPASLWFETLPKRLPHLRLINLATSYASNEPQCLKVASGHKKSPEKLRQSSIVMQEHSVQVVCPAAYFYWQGTVPWVLPQGRFDTEARSREDQPVWQALIRRCAEQRELLSWQPLDPPHSSDEALEKEEEDDDDEGGGDDAQGSLLSVGL</sequence>
<dbReference type="RefSeq" id="XP_004333537.1">
    <property type="nucleotide sequence ID" value="XM_004333489.1"/>
</dbReference>
<dbReference type="KEGG" id="acan:ACA1_256630"/>
<dbReference type="Proteomes" id="UP000011083">
    <property type="component" value="Unassembled WGS sequence"/>
</dbReference>
<organism evidence="3 4">
    <name type="scientific">Acanthamoeba castellanii (strain ATCC 30010 / Neff)</name>
    <dbReference type="NCBI Taxonomy" id="1257118"/>
    <lineage>
        <taxon>Eukaryota</taxon>
        <taxon>Amoebozoa</taxon>
        <taxon>Discosea</taxon>
        <taxon>Longamoebia</taxon>
        <taxon>Centramoebida</taxon>
        <taxon>Acanthamoebidae</taxon>
        <taxon>Acanthamoeba</taxon>
    </lineage>
</organism>
<name>L8GF78_ACACF</name>
<dbReference type="GeneID" id="14912122"/>
<evidence type="ECO:0000313" key="4">
    <source>
        <dbReference type="Proteomes" id="UP000011083"/>
    </source>
</evidence>
<evidence type="ECO:0000256" key="1">
    <source>
        <dbReference type="SAM" id="MobiDB-lite"/>
    </source>
</evidence>
<dbReference type="InterPro" id="IPR001810">
    <property type="entry name" value="F-box_dom"/>
</dbReference>
<proteinExistence type="predicted"/>
<dbReference type="InterPro" id="IPR032675">
    <property type="entry name" value="LRR_dom_sf"/>
</dbReference>
<dbReference type="SMART" id="SM00256">
    <property type="entry name" value="FBOX"/>
    <property type="match status" value="1"/>
</dbReference>
<keyword evidence="4" id="KW-1185">Reference proteome</keyword>
<dbReference type="AlphaFoldDB" id="L8GF78"/>
<dbReference type="Pfam" id="PF00646">
    <property type="entry name" value="F-box"/>
    <property type="match status" value="1"/>
</dbReference>
<dbReference type="VEuPathDB" id="AmoebaDB:ACA1_256630"/>
<dbReference type="SUPFAM" id="SSF52047">
    <property type="entry name" value="RNI-like"/>
    <property type="match status" value="1"/>
</dbReference>